<keyword evidence="4 6" id="KW-1133">Transmembrane helix</keyword>
<keyword evidence="3" id="KW-0256">Endoplasmic reticulum</keyword>
<name>A0A8H6F307_CANAX</name>
<keyword evidence="2 6" id="KW-0812">Transmembrane</keyword>
<evidence type="ECO:0000313" key="8">
    <source>
        <dbReference type="Proteomes" id="UP000536275"/>
    </source>
</evidence>
<dbReference type="EMBL" id="JABWAD010000037">
    <property type="protein sequence ID" value="KAF6069403.1"/>
    <property type="molecule type" value="Genomic_DNA"/>
</dbReference>
<accession>A0A8H6F307</accession>
<reference evidence="7 8" key="1">
    <citation type="submission" date="2020-03" db="EMBL/GenBank/DDBJ databases">
        <title>FDA dAtabase for Regulatory Grade micrObial Sequences (FDA-ARGOS): Supporting development and validation of Infectious Disease Dx tests.</title>
        <authorList>
            <person name="Campos J."/>
            <person name="Goldberg B."/>
            <person name="Tallon L."/>
            <person name="Sadzewicz L."/>
            <person name="Vavikolanu K."/>
            <person name="Mehta A."/>
            <person name="Aluvathingal J."/>
            <person name="Nadendla S."/>
            <person name="Nandy P."/>
            <person name="Geyer C."/>
            <person name="Yan Y."/>
            <person name="Sichtig H."/>
        </authorList>
    </citation>
    <scope>NUCLEOTIDE SEQUENCE [LARGE SCALE GENOMIC DNA]</scope>
    <source>
        <strain evidence="7 8">FDAARGOS_656</strain>
    </source>
</reference>
<evidence type="ECO:0000256" key="4">
    <source>
        <dbReference type="ARBA" id="ARBA00022989"/>
    </source>
</evidence>
<sequence length="85" mass="10098">MEKLRLEAKEQEYRRLINPTPQYSTLYDKKLEDYDLAPTPQQASKELKNQLTTIINVFISVGSVSYAIWYWTETHGVYQLVIEHY</sequence>
<evidence type="ECO:0000256" key="3">
    <source>
        <dbReference type="ARBA" id="ARBA00022824"/>
    </source>
</evidence>
<organism evidence="7 8">
    <name type="scientific">Candida albicans</name>
    <name type="common">Yeast</name>
    <dbReference type="NCBI Taxonomy" id="5476"/>
    <lineage>
        <taxon>Eukaryota</taxon>
        <taxon>Fungi</taxon>
        <taxon>Dikarya</taxon>
        <taxon>Ascomycota</taxon>
        <taxon>Saccharomycotina</taxon>
        <taxon>Pichiomycetes</taxon>
        <taxon>Debaryomycetaceae</taxon>
        <taxon>Candida/Lodderomyces clade</taxon>
        <taxon>Candida</taxon>
    </lineage>
</organism>
<comment type="caution">
    <text evidence="7">The sequence shown here is derived from an EMBL/GenBank/DDBJ whole genome shotgun (WGS) entry which is preliminary data.</text>
</comment>
<dbReference type="GO" id="GO:0070072">
    <property type="term" value="P:vacuolar proton-transporting V-type ATPase complex assembly"/>
    <property type="evidence" value="ECO:0007669"/>
    <property type="project" value="InterPro"/>
</dbReference>
<feature type="transmembrane region" description="Helical" evidence="6">
    <location>
        <begin position="51"/>
        <end position="71"/>
    </location>
</feature>
<dbReference type="AlphaFoldDB" id="A0A8H6F307"/>
<evidence type="ECO:0000256" key="6">
    <source>
        <dbReference type="SAM" id="Phobius"/>
    </source>
</evidence>
<dbReference type="GO" id="GO:0005789">
    <property type="term" value="C:endoplasmic reticulum membrane"/>
    <property type="evidence" value="ECO:0007669"/>
    <property type="project" value="UniProtKB-SubCell"/>
</dbReference>
<evidence type="ECO:0000256" key="5">
    <source>
        <dbReference type="ARBA" id="ARBA00023136"/>
    </source>
</evidence>
<dbReference type="InterPro" id="IPR021013">
    <property type="entry name" value="ATPase_Vma12"/>
</dbReference>
<protein>
    <submittedName>
        <fullName evidence="7">Endoplasmic reticulum-based factor for assembly of V-ATPase family protein</fullName>
    </submittedName>
</protein>
<dbReference type="Proteomes" id="UP000536275">
    <property type="component" value="Unassembled WGS sequence"/>
</dbReference>
<gene>
    <name evidence="7" type="ORF">FOB64_003054</name>
</gene>
<dbReference type="Pfam" id="PF11712">
    <property type="entry name" value="Vma12"/>
    <property type="match status" value="1"/>
</dbReference>
<keyword evidence="5 6" id="KW-0472">Membrane</keyword>
<comment type="subcellular location">
    <subcellularLocation>
        <location evidence="1">Endoplasmic reticulum membrane</location>
        <topology evidence="1">Multi-pass membrane protein</topology>
    </subcellularLocation>
</comment>
<evidence type="ECO:0000256" key="1">
    <source>
        <dbReference type="ARBA" id="ARBA00004477"/>
    </source>
</evidence>
<evidence type="ECO:0000313" key="7">
    <source>
        <dbReference type="EMBL" id="KAF6069403.1"/>
    </source>
</evidence>
<proteinExistence type="predicted"/>
<dbReference type="PANTHER" id="PTHR31394">
    <property type="entry name" value="TRANSMEMBRANE PROTEIN 199"/>
    <property type="match status" value="1"/>
</dbReference>
<dbReference type="PANTHER" id="PTHR31394:SF1">
    <property type="entry name" value="TRANSMEMBRANE PROTEIN 199"/>
    <property type="match status" value="1"/>
</dbReference>
<evidence type="ECO:0000256" key="2">
    <source>
        <dbReference type="ARBA" id="ARBA00022692"/>
    </source>
</evidence>